<keyword evidence="14" id="KW-1185">Reference proteome</keyword>
<dbReference type="GO" id="GO:0022857">
    <property type="term" value="F:transmembrane transporter activity"/>
    <property type="evidence" value="ECO:0007669"/>
    <property type="project" value="InterPro"/>
</dbReference>
<evidence type="ECO:0000256" key="7">
    <source>
        <dbReference type="ARBA" id="ARBA00022692"/>
    </source>
</evidence>
<keyword evidence="6" id="KW-1003">Cell membrane</keyword>
<reference evidence="14" key="1">
    <citation type="submission" date="2016-11" db="EMBL/GenBank/DDBJ databases">
        <authorList>
            <person name="Varghese N."/>
            <person name="Submissions S."/>
        </authorList>
    </citation>
    <scope>NUCLEOTIDE SEQUENCE [LARGE SCALE GENOMIC DNA]</scope>
    <source>
        <strain evidence="14">ALO Sharm</strain>
    </source>
</reference>
<evidence type="ECO:0000259" key="12">
    <source>
        <dbReference type="PROSITE" id="PS50928"/>
    </source>
</evidence>
<evidence type="ECO:0000256" key="2">
    <source>
        <dbReference type="ARBA" id="ARBA00004429"/>
    </source>
</evidence>
<dbReference type="SUPFAM" id="SSF161098">
    <property type="entry name" value="MetI-like"/>
    <property type="match status" value="1"/>
</dbReference>
<organism evidence="13 14">
    <name type="scientific">Halomonas caseinilytica</name>
    <dbReference type="NCBI Taxonomy" id="438744"/>
    <lineage>
        <taxon>Bacteria</taxon>
        <taxon>Pseudomonadati</taxon>
        <taxon>Pseudomonadota</taxon>
        <taxon>Gammaproteobacteria</taxon>
        <taxon>Oceanospirillales</taxon>
        <taxon>Halomonadaceae</taxon>
        <taxon>Halomonas</taxon>
    </lineage>
</organism>
<dbReference type="Gene3D" id="1.10.3720.10">
    <property type="entry name" value="MetI-like"/>
    <property type="match status" value="1"/>
</dbReference>
<comment type="subcellular location">
    <subcellularLocation>
        <location evidence="2">Cell inner membrane</location>
        <topology evidence="2">Multi-pass membrane protein</topology>
    </subcellularLocation>
    <subcellularLocation>
        <location evidence="11">Cell membrane</location>
        <topology evidence="11">Multi-pass membrane protein</topology>
    </subcellularLocation>
</comment>
<evidence type="ECO:0000256" key="3">
    <source>
        <dbReference type="ARBA" id="ARBA00010072"/>
    </source>
</evidence>
<evidence type="ECO:0000256" key="4">
    <source>
        <dbReference type="ARBA" id="ARBA00016506"/>
    </source>
</evidence>
<feature type="transmembrane region" description="Helical" evidence="11">
    <location>
        <begin position="211"/>
        <end position="233"/>
    </location>
</feature>
<evidence type="ECO:0000256" key="1">
    <source>
        <dbReference type="ARBA" id="ARBA00003159"/>
    </source>
</evidence>
<dbReference type="AlphaFoldDB" id="A0A1M6WG70"/>
<name>A0A1M6WG70_9GAMM</name>
<accession>A0A1M6WG70</accession>
<evidence type="ECO:0000313" key="13">
    <source>
        <dbReference type="EMBL" id="SHK92596.1"/>
    </source>
</evidence>
<dbReference type="GO" id="GO:0006865">
    <property type="term" value="P:amino acid transport"/>
    <property type="evidence" value="ECO:0007669"/>
    <property type="project" value="UniProtKB-KW"/>
</dbReference>
<keyword evidence="9 11" id="KW-1133">Transmembrane helix</keyword>
<dbReference type="Proteomes" id="UP000184248">
    <property type="component" value="Unassembled WGS sequence"/>
</dbReference>
<keyword evidence="5 11" id="KW-0813">Transport</keyword>
<keyword evidence="7 11" id="KW-0812">Transmembrane</keyword>
<feature type="transmembrane region" description="Helical" evidence="11">
    <location>
        <begin position="77"/>
        <end position="100"/>
    </location>
</feature>
<dbReference type="GO" id="GO:0043190">
    <property type="term" value="C:ATP-binding cassette (ABC) transporter complex"/>
    <property type="evidence" value="ECO:0007669"/>
    <property type="project" value="InterPro"/>
</dbReference>
<evidence type="ECO:0000256" key="6">
    <source>
        <dbReference type="ARBA" id="ARBA00022475"/>
    </source>
</evidence>
<keyword evidence="10 11" id="KW-0472">Membrane</keyword>
<proteinExistence type="inferred from homology"/>
<evidence type="ECO:0000313" key="14">
    <source>
        <dbReference type="Proteomes" id="UP000184248"/>
    </source>
</evidence>
<comment type="function">
    <text evidence="1">Part of the binding-protein-dependent transport system for glutamine; probably responsible for the translocation of the substrate across the membrane.</text>
</comment>
<dbReference type="FunFam" id="1.10.3720.10:FF:000033">
    <property type="entry name" value="Polar amino acid ABC transporter permease"/>
    <property type="match status" value="1"/>
</dbReference>
<dbReference type="PANTHER" id="PTHR30614:SF20">
    <property type="entry name" value="GLUTAMINE TRANSPORT SYSTEM PERMEASE PROTEIN GLNP"/>
    <property type="match status" value="1"/>
</dbReference>
<sequence length="241" mass="26174">MLRHLGSVSLTQETLTGDPQVDFQFDWQAAFASIPHLAPGIPYTLLISFGGLAIGFIIGIIFGLLRISPTAWLRMPAVAYIEIFRGTPVLVQVLFIFYGLPQLLGGPINALVAGIAAIAVNSGAYISEIVRGGVQSIERGQREAGLSLGLSRVQTFRYIIWPQAFRRMIPPLGNQGIISIKDTSLFSVIGVGELVRQGQIYIATTFTALEVYLMVAMLYLAITLTLSLALRLLERKGLVGQ</sequence>
<dbReference type="RefSeq" id="WP_064699921.1">
    <property type="nucleotide sequence ID" value="NZ_BDEO01000008.1"/>
</dbReference>
<feature type="transmembrane region" description="Helical" evidence="11">
    <location>
        <begin position="106"/>
        <end position="126"/>
    </location>
</feature>
<evidence type="ECO:0000256" key="10">
    <source>
        <dbReference type="ARBA" id="ARBA00023136"/>
    </source>
</evidence>
<gene>
    <name evidence="13" type="ORF">SAMN05192556_106143</name>
</gene>
<keyword evidence="8" id="KW-0029">Amino-acid transport</keyword>
<dbReference type="InterPro" id="IPR035906">
    <property type="entry name" value="MetI-like_sf"/>
</dbReference>
<dbReference type="OrthoDB" id="9809799at2"/>
<evidence type="ECO:0000256" key="9">
    <source>
        <dbReference type="ARBA" id="ARBA00022989"/>
    </source>
</evidence>
<dbReference type="Pfam" id="PF00528">
    <property type="entry name" value="BPD_transp_1"/>
    <property type="match status" value="1"/>
</dbReference>
<dbReference type="InterPro" id="IPR043429">
    <property type="entry name" value="ArtM/GltK/GlnP/TcyL/YhdX-like"/>
</dbReference>
<feature type="transmembrane region" description="Helical" evidence="11">
    <location>
        <begin position="43"/>
        <end position="65"/>
    </location>
</feature>
<evidence type="ECO:0000256" key="5">
    <source>
        <dbReference type="ARBA" id="ARBA00022448"/>
    </source>
</evidence>
<protein>
    <recommendedName>
        <fullName evidence="4">Putative glutamine transport system permease protein GlnP</fullName>
    </recommendedName>
</protein>
<evidence type="ECO:0000256" key="11">
    <source>
        <dbReference type="RuleBase" id="RU363032"/>
    </source>
</evidence>
<dbReference type="PANTHER" id="PTHR30614">
    <property type="entry name" value="MEMBRANE COMPONENT OF AMINO ACID ABC TRANSPORTER"/>
    <property type="match status" value="1"/>
</dbReference>
<evidence type="ECO:0000256" key="8">
    <source>
        <dbReference type="ARBA" id="ARBA00022970"/>
    </source>
</evidence>
<feature type="domain" description="ABC transmembrane type-1" evidence="12">
    <location>
        <begin position="41"/>
        <end position="230"/>
    </location>
</feature>
<dbReference type="NCBIfam" id="TIGR01726">
    <property type="entry name" value="HEQRo_perm_3TM"/>
    <property type="match status" value="1"/>
</dbReference>
<comment type="similarity">
    <text evidence="3">Belongs to the binding-protein-dependent transport system permease family. HisMQ subfamily.</text>
</comment>
<dbReference type="EMBL" id="FRAL01000006">
    <property type="protein sequence ID" value="SHK92596.1"/>
    <property type="molecule type" value="Genomic_DNA"/>
</dbReference>
<dbReference type="PROSITE" id="PS50928">
    <property type="entry name" value="ABC_TM1"/>
    <property type="match status" value="1"/>
</dbReference>
<dbReference type="InterPro" id="IPR000515">
    <property type="entry name" value="MetI-like"/>
</dbReference>
<dbReference type="InterPro" id="IPR010065">
    <property type="entry name" value="AA_ABC_transptr_permease_3TM"/>
</dbReference>
<dbReference type="CDD" id="cd06261">
    <property type="entry name" value="TM_PBP2"/>
    <property type="match status" value="1"/>
</dbReference>